<keyword evidence="3" id="KW-1185">Reference proteome</keyword>
<dbReference type="AlphaFoldDB" id="A0A0D2PR11"/>
<name>A0A0D2PR11_HYPSF</name>
<gene>
    <name evidence="2" type="ORF">HYPSUDRAFT_215883</name>
</gene>
<evidence type="ECO:0000313" key="3">
    <source>
        <dbReference type="Proteomes" id="UP000054270"/>
    </source>
</evidence>
<dbReference type="EMBL" id="KN817551">
    <property type="protein sequence ID" value="KJA22300.1"/>
    <property type="molecule type" value="Genomic_DNA"/>
</dbReference>
<evidence type="ECO:0000256" key="1">
    <source>
        <dbReference type="SAM" id="Phobius"/>
    </source>
</evidence>
<reference evidence="3" key="1">
    <citation type="submission" date="2014-04" db="EMBL/GenBank/DDBJ databases">
        <title>Evolutionary Origins and Diversification of the Mycorrhizal Mutualists.</title>
        <authorList>
            <consortium name="DOE Joint Genome Institute"/>
            <consortium name="Mycorrhizal Genomics Consortium"/>
            <person name="Kohler A."/>
            <person name="Kuo A."/>
            <person name="Nagy L.G."/>
            <person name="Floudas D."/>
            <person name="Copeland A."/>
            <person name="Barry K.W."/>
            <person name="Cichocki N."/>
            <person name="Veneault-Fourrey C."/>
            <person name="LaButti K."/>
            <person name="Lindquist E.A."/>
            <person name="Lipzen A."/>
            <person name="Lundell T."/>
            <person name="Morin E."/>
            <person name="Murat C."/>
            <person name="Riley R."/>
            <person name="Ohm R."/>
            <person name="Sun H."/>
            <person name="Tunlid A."/>
            <person name="Henrissat B."/>
            <person name="Grigoriev I.V."/>
            <person name="Hibbett D.S."/>
            <person name="Martin F."/>
        </authorList>
    </citation>
    <scope>NUCLEOTIDE SEQUENCE [LARGE SCALE GENOMIC DNA]</scope>
    <source>
        <strain evidence="3">FD-334 SS-4</strain>
    </source>
</reference>
<organism evidence="2 3">
    <name type="scientific">Hypholoma sublateritium (strain FD-334 SS-4)</name>
    <dbReference type="NCBI Taxonomy" id="945553"/>
    <lineage>
        <taxon>Eukaryota</taxon>
        <taxon>Fungi</taxon>
        <taxon>Dikarya</taxon>
        <taxon>Basidiomycota</taxon>
        <taxon>Agaricomycotina</taxon>
        <taxon>Agaricomycetes</taxon>
        <taxon>Agaricomycetidae</taxon>
        <taxon>Agaricales</taxon>
        <taxon>Agaricineae</taxon>
        <taxon>Strophariaceae</taxon>
        <taxon>Hypholoma</taxon>
    </lineage>
</organism>
<proteinExistence type="predicted"/>
<keyword evidence="1" id="KW-0472">Membrane</keyword>
<evidence type="ECO:0000313" key="2">
    <source>
        <dbReference type="EMBL" id="KJA22300.1"/>
    </source>
</evidence>
<feature type="transmembrane region" description="Helical" evidence="1">
    <location>
        <begin position="43"/>
        <end position="61"/>
    </location>
</feature>
<accession>A0A0D2PR11</accession>
<sequence>MAHVSSHWRVDVLHYLPRLAFRAVQNRHAVHSHGPHSGARAQLTFCAAALVPAAALLYAWMVCMDVCICASERMNTVSAALHDRDVVSSAHTGALHILSAEAAPVASVKDAAGGGAQTSRIREELVAHNIVSGRRVDGWTTPIHEIRRIAPHGTLLASSAPPAAAPASLWTAVAPRRHVLRVFYLIICFPCVPRPRPPPDPSPRRLITFPLPSARRLRRSAIKCSQAGPLSAYSPETGA</sequence>
<dbReference type="Proteomes" id="UP000054270">
    <property type="component" value="Unassembled WGS sequence"/>
</dbReference>
<protein>
    <submittedName>
        <fullName evidence="2">Uncharacterized protein</fullName>
    </submittedName>
</protein>
<keyword evidence="1" id="KW-1133">Transmembrane helix</keyword>
<keyword evidence="1" id="KW-0812">Transmembrane</keyword>